<feature type="coiled-coil region" evidence="1">
    <location>
        <begin position="252"/>
        <end position="364"/>
    </location>
</feature>
<evidence type="ECO:0000313" key="3">
    <source>
        <dbReference type="EMBL" id="GIL56893.1"/>
    </source>
</evidence>
<gene>
    <name evidence="3" type="ORF">Vafri_12180</name>
</gene>
<keyword evidence="4" id="KW-1185">Reference proteome</keyword>
<sequence length="516" mass="54066">MATERVSFREGGAAGAAAIAAVDSENRRALDRALGLHSMRMAEASGQQQVDHRALEAVHNTALKEAEEAFDTQARGSAAEKEVFLRELREKTASMAHSMCVSKRAELKARSDKQLEAACNSFAESISAEEGGGDLTAAVSQLHGRLHAYGMDASLGQDRFMWAAESLADRVVHDLVALVRAGRERLATEEKAHSRLKDLHKRDGEHSRHNQAVAMVADVVRRQQLQMAEQGMAALGKRLAEESAKLAEESAAATARDALAAAEKEVHVLRKRLAMVAADRGLNAERMVERHQADLAAVKEELREAVLAAKVAKVVQGTAVHALETLRAELATKTAEAEATLREADQAKVALAEAQCTLVALQRSGASSPLPSADEVRVQPQTPPLGDATVGVRRSGRPAAAVRRAAATTASPAAAAPSPASGRGCGPAAATRAATAAAATAATTTAAARGSGRCRVLAAAAVPLETSMPPLEVVAVKGKRGRTTVESDCEAGVETVGTAAEQRASQRPRIVVEGIL</sequence>
<comment type="caution">
    <text evidence="3">The sequence shown here is derived from an EMBL/GenBank/DDBJ whole genome shotgun (WGS) entry which is preliminary data.</text>
</comment>
<evidence type="ECO:0000313" key="4">
    <source>
        <dbReference type="Proteomes" id="UP000747399"/>
    </source>
</evidence>
<accession>A0A8J4F254</accession>
<feature type="compositionally biased region" description="Low complexity" evidence="2">
    <location>
        <begin position="391"/>
        <end position="427"/>
    </location>
</feature>
<dbReference type="EMBL" id="BNCO01000026">
    <property type="protein sequence ID" value="GIL56893.1"/>
    <property type="molecule type" value="Genomic_DNA"/>
</dbReference>
<name>A0A8J4F254_9CHLO</name>
<dbReference type="AlphaFoldDB" id="A0A8J4F254"/>
<protein>
    <submittedName>
        <fullName evidence="3">Uncharacterized protein</fullName>
    </submittedName>
</protein>
<reference evidence="3" key="1">
    <citation type="journal article" date="2021" name="Proc. Natl. Acad. Sci. U.S.A.">
        <title>Three genomes in the algal genus Volvox reveal the fate of a haploid sex-determining region after a transition to homothallism.</title>
        <authorList>
            <person name="Yamamoto K."/>
            <person name="Hamaji T."/>
            <person name="Kawai-Toyooka H."/>
            <person name="Matsuzaki R."/>
            <person name="Takahashi F."/>
            <person name="Nishimura Y."/>
            <person name="Kawachi M."/>
            <person name="Noguchi H."/>
            <person name="Minakuchi Y."/>
            <person name="Umen J.G."/>
            <person name="Toyoda A."/>
            <person name="Nozaki H."/>
        </authorList>
    </citation>
    <scope>NUCLEOTIDE SEQUENCE</scope>
    <source>
        <strain evidence="3">NIES-3780</strain>
    </source>
</reference>
<keyword evidence="1" id="KW-0175">Coiled coil</keyword>
<dbReference type="Proteomes" id="UP000747399">
    <property type="component" value="Unassembled WGS sequence"/>
</dbReference>
<feature type="region of interest" description="Disordered" evidence="2">
    <location>
        <begin position="367"/>
        <end position="427"/>
    </location>
</feature>
<organism evidence="3 4">
    <name type="scientific">Volvox africanus</name>
    <dbReference type="NCBI Taxonomy" id="51714"/>
    <lineage>
        <taxon>Eukaryota</taxon>
        <taxon>Viridiplantae</taxon>
        <taxon>Chlorophyta</taxon>
        <taxon>core chlorophytes</taxon>
        <taxon>Chlorophyceae</taxon>
        <taxon>CS clade</taxon>
        <taxon>Chlamydomonadales</taxon>
        <taxon>Volvocaceae</taxon>
        <taxon>Volvox</taxon>
    </lineage>
</organism>
<proteinExistence type="predicted"/>
<evidence type="ECO:0000256" key="2">
    <source>
        <dbReference type="SAM" id="MobiDB-lite"/>
    </source>
</evidence>
<evidence type="ECO:0000256" key="1">
    <source>
        <dbReference type="SAM" id="Coils"/>
    </source>
</evidence>